<keyword evidence="2" id="KW-1185">Reference proteome</keyword>
<name>A0A0L0GC42_9EUKA</name>
<protein>
    <submittedName>
        <fullName evidence="1">Uncharacterized protein</fullName>
    </submittedName>
</protein>
<sequence>MFMPANVENVRVAALNKKNWQLLKDNKERAEEVTLRILSQLGHQRSRSQVASTSDSDVQEPGIVTSTKIVLRKLLAKLMRNCSADTENLEQTRVRSRARLRKVFRIYQDPQKIPWTISIVNINLTDDARRWFVQRNSDTVLWSTTSALMYIAQLLAVLANYHGLILPINVNVLDFSDIRKAESNYNKLNFNVKCACHALGVVLYQRQEHCILLNLTRVLVLDRISFNSEPVRSGSISYDDNVAAVDDGMRSGMLDELYLKAFSPESLRIMEKSSTQLNKYTGDDWETIEALTDPEFEDLGVSRPERDHF</sequence>
<reference evidence="1 2" key="1">
    <citation type="submission" date="2011-02" db="EMBL/GenBank/DDBJ databases">
        <title>The Genome Sequence of Sphaeroforma arctica JP610.</title>
        <authorList>
            <consortium name="The Broad Institute Genome Sequencing Platform"/>
            <person name="Russ C."/>
            <person name="Cuomo C."/>
            <person name="Young S.K."/>
            <person name="Zeng Q."/>
            <person name="Gargeya S."/>
            <person name="Alvarado L."/>
            <person name="Berlin A."/>
            <person name="Chapman S.B."/>
            <person name="Chen Z."/>
            <person name="Freedman E."/>
            <person name="Gellesch M."/>
            <person name="Goldberg J."/>
            <person name="Griggs A."/>
            <person name="Gujja S."/>
            <person name="Heilman E."/>
            <person name="Heiman D."/>
            <person name="Howarth C."/>
            <person name="Mehta T."/>
            <person name="Neiman D."/>
            <person name="Pearson M."/>
            <person name="Roberts A."/>
            <person name="Saif S."/>
            <person name="Shea T."/>
            <person name="Shenoy N."/>
            <person name="Sisk P."/>
            <person name="Stolte C."/>
            <person name="Sykes S."/>
            <person name="White J."/>
            <person name="Yandava C."/>
            <person name="Burger G."/>
            <person name="Gray M.W."/>
            <person name="Holland P.W.H."/>
            <person name="King N."/>
            <person name="Lang F.B.F."/>
            <person name="Roger A.J."/>
            <person name="Ruiz-Trillo I."/>
            <person name="Haas B."/>
            <person name="Nusbaum C."/>
            <person name="Birren B."/>
        </authorList>
    </citation>
    <scope>NUCLEOTIDE SEQUENCE [LARGE SCALE GENOMIC DNA]</scope>
    <source>
        <strain evidence="1 2">JP610</strain>
    </source>
</reference>
<gene>
    <name evidence="1" type="ORF">SARC_02016</name>
</gene>
<accession>A0A0L0GC42</accession>
<dbReference type="RefSeq" id="XP_014159735.1">
    <property type="nucleotide sequence ID" value="XM_014304260.1"/>
</dbReference>
<dbReference type="EMBL" id="KQ241682">
    <property type="protein sequence ID" value="KNC85833.1"/>
    <property type="molecule type" value="Genomic_DNA"/>
</dbReference>
<organism evidence="1 2">
    <name type="scientific">Sphaeroforma arctica JP610</name>
    <dbReference type="NCBI Taxonomy" id="667725"/>
    <lineage>
        <taxon>Eukaryota</taxon>
        <taxon>Ichthyosporea</taxon>
        <taxon>Ichthyophonida</taxon>
        <taxon>Sphaeroforma</taxon>
    </lineage>
</organism>
<evidence type="ECO:0000313" key="2">
    <source>
        <dbReference type="Proteomes" id="UP000054560"/>
    </source>
</evidence>
<dbReference type="Proteomes" id="UP000054560">
    <property type="component" value="Unassembled WGS sequence"/>
</dbReference>
<dbReference type="GeneID" id="25902520"/>
<proteinExistence type="predicted"/>
<dbReference type="AlphaFoldDB" id="A0A0L0GC42"/>
<evidence type="ECO:0000313" key="1">
    <source>
        <dbReference type="EMBL" id="KNC85833.1"/>
    </source>
</evidence>